<accession>A0ABY4D6V4</accession>
<evidence type="ECO:0000313" key="3">
    <source>
        <dbReference type="Proteomes" id="UP000831113"/>
    </source>
</evidence>
<reference evidence="2 3" key="1">
    <citation type="submission" date="2022-03" db="EMBL/GenBank/DDBJ databases">
        <title>Hymenobactersp. isolated from the air.</title>
        <authorList>
            <person name="Won M."/>
            <person name="Kwon S.-W."/>
        </authorList>
    </citation>
    <scope>NUCLEOTIDE SEQUENCE [LARGE SCALE GENOMIC DNA]</scope>
    <source>
        <strain evidence="2 3">KACC 21982</strain>
    </source>
</reference>
<protein>
    <submittedName>
        <fullName evidence="2">DUF1684 domain-containing protein</fullName>
    </submittedName>
</protein>
<dbReference type="EMBL" id="CP094669">
    <property type="protein sequence ID" value="UOG75728.1"/>
    <property type="molecule type" value="Genomic_DNA"/>
</dbReference>
<keyword evidence="1" id="KW-0472">Membrane</keyword>
<dbReference type="RefSeq" id="WP_243800063.1">
    <property type="nucleotide sequence ID" value="NZ_CP094669.1"/>
</dbReference>
<keyword evidence="3" id="KW-1185">Reference proteome</keyword>
<organism evidence="2 3">
    <name type="scientific">Hymenobacter tibetensis</name>
    <dbReference type="NCBI Taxonomy" id="497967"/>
    <lineage>
        <taxon>Bacteria</taxon>
        <taxon>Pseudomonadati</taxon>
        <taxon>Bacteroidota</taxon>
        <taxon>Cytophagia</taxon>
        <taxon>Cytophagales</taxon>
        <taxon>Hymenobacteraceae</taxon>
        <taxon>Hymenobacter</taxon>
    </lineage>
</organism>
<feature type="transmembrane region" description="Helical" evidence="1">
    <location>
        <begin position="28"/>
        <end position="47"/>
    </location>
</feature>
<sequence length="235" mass="26718">MSTSKKLQQATISFSTTINQQMRLNPKLLIGFGLLIVFGYFLSDLVLNDNQYAARLRKARQEKSDSFRRVQGSPLSQEQRNVFDSLRYYAPNKDYRLEAQVEHFNQRDTVEMPLTGGKSEKYLRWGRASFILDKQEHKLTLFLKADGKDSTLFIPFTDKTNGFATYGGGRYLDAGKPNAADTEIMLDFNEAYNPFCAYNDGFACPVPPQDNRLAVEIKAGEQAFHDHADHAEGEH</sequence>
<dbReference type="PANTHER" id="PTHR41913">
    <property type="entry name" value="DUF1684 DOMAIN-CONTAINING PROTEIN"/>
    <property type="match status" value="1"/>
</dbReference>
<keyword evidence="1" id="KW-1133">Transmembrane helix</keyword>
<gene>
    <name evidence="2" type="ORF">MTX78_03825</name>
</gene>
<dbReference type="InterPro" id="IPR012467">
    <property type="entry name" value="DUF1684"/>
</dbReference>
<dbReference type="Pfam" id="PF07920">
    <property type="entry name" value="DUF1684"/>
    <property type="match status" value="1"/>
</dbReference>
<evidence type="ECO:0000313" key="2">
    <source>
        <dbReference type="EMBL" id="UOG75728.1"/>
    </source>
</evidence>
<keyword evidence="1" id="KW-0812">Transmembrane</keyword>
<name>A0ABY4D6V4_9BACT</name>
<dbReference type="PANTHER" id="PTHR41913:SF1">
    <property type="entry name" value="DUF1684 DOMAIN-CONTAINING PROTEIN"/>
    <property type="match status" value="1"/>
</dbReference>
<dbReference type="Proteomes" id="UP000831113">
    <property type="component" value="Chromosome"/>
</dbReference>
<proteinExistence type="predicted"/>
<evidence type="ECO:0000256" key="1">
    <source>
        <dbReference type="SAM" id="Phobius"/>
    </source>
</evidence>